<dbReference type="Pfam" id="PF13731">
    <property type="entry name" value="WxL"/>
    <property type="match status" value="1"/>
</dbReference>
<dbReference type="EMBL" id="NGJU01000034">
    <property type="protein sequence ID" value="RST91074.1"/>
    <property type="molecule type" value="Genomic_DNA"/>
</dbReference>
<protein>
    <recommendedName>
        <fullName evidence="3">WxL domain-containing protein</fullName>
    </recommendedName>
</protein>
<dbReference type="OrthoDB" id="2183600at2"/>
<evidence type="ECO:0000256" key="2">
    <source>
        <dbReference type="SAM" id="SignalP"/>
    </source>
</evidence>
<dbReference type="AlphaFoldDB" id="A0A429ZBL3"/>
<feature type="compositionally biased region" description="Low complexity" evidence="1">
    <location>
        <begin position="52"/>
        <end position="64"/>
    </location>
</feature>
<feature type="region of interest" description="Disordered" evidence="1">
    <location>
        <begin position="43"/>
        <end position="67"/>
    </location>
</feature>
<name>A0A429ZBL3_9ENTE</name>
<evidence type="ECO:0000313" key="4">
    <source>
        <dbReference type="EMBL" id="RST91074.1"/>
    </source>
</evidence>
<dbReference type="InterPro" id="IPR027994">
    <property type="entry name" value="WxL_dom"/>
</dbReference>
<dbReference type="Proteomes" id="UP000287239">
    <property type="component" value="Unassembled WGS sequence"/>
</dbReference>
<proteinExistence type="predicted"/>
<gene>
    <name evidence="4" type="ORF">CBF35_14800</name>
</gene>
<keyword evidence="2" id="KW-0732">Signal</keyword>
<evidence type="ECO:0000313" key="5">
    <source>
        <dbReference type="Proteomes" id="UP000287239"/>
    </source>
</evidence>
<organism evidence="4 5">
    <name type="scientific">Vagococcus salmoninarum</name>
    <dbReference type="NCBI Taxonomy" id="2739"/>
    <lineage>
        <taxon>Bacteria</taxon>
        <taxon>Bacillati</taxon>
        <taxon>Bacillota</taxon>
        <taxon>Bacilli</taxon>
        <taxon>Lactobacillales</taxon>
        <taxon>Enterococcaceae</taxon>
        <taxon>Vagococcus</taxon>
    </lineage>
</organism>
<feature type="signal peptide" evidence="2">
    <location>
        <begin position="1"/>
        <end position="28"/>
    </location>
</feature>
<sequence>MKKNLTLLKLTGIIFLSTSALLSYTAKAVTDWSGEGIINFTEDTSIPPVTPPGTTEPEITEPPVNTDPAPLKVLSVSNLDFDSHVLMTDDSNKVFPAKAFVAAIADENGDPTEELITMPNFIRFQDKRGNVDEHFYQISTKITKEFTNGNNRIVAASLDYSNAMLVSGTNNATIPSQNVLSTSFEVTLEDSVEVLNNQEPGKGFGMFEIIFGEIDNGTADSSVNLKVPGENILRVGDYVGEVTWYITDAR</sequence>
<evidence type="ECO:0000259" key="3">
    <source>
        <dbReference type="Pfam" id="PF13731"/>
    </source>
</evidence>
<evidence type="ECO:0000256" key="1">
    <source>
        <dbReference type="SAM" id="MobiDB-lite"/>
    </source>
</evidence>
<keyword evidence="5" id="KW-1185">Reference proteome</keyword>
<reference evidence="4 5" key="1">
    <citation type="submission" date="2017-05" db="EMBL/GenBank/DDBJ databases">
        <title>Vagococcus spp. assemblies.</title>
        <authorList>
            <person name="Gulvik C.A."/>
        </authorList>
    </citation>
    <scope>NUCLEOTIDE SEQUENCE [LARGE SCALE GENOMIC DNA]</scope>
    <source>
        <strain evidence="4 5">NCFB 2777</strain>
    </source>
</reference>
<feature type="chain" id="PRO_5019097824" description="WxL domain-containing protein" evidence="2">
    <location>
        <begin position="29"/>
        <end position="250"/>
    </location>
</feature>
<comment type="caution">
    <text evidence="4">The sequence shown here is derived from an EMBL/GenBank/DDBJ whole genome shotgun (WGS) entry which is preliminary data.</text>
</comment>
<dbReference type="RefSeq" id="WP_126782508.1">
    <property type="nucleotide sequence ID" value="NZ_CP177121.1"/>
</dbReference>
<accession>A0A429ZBL3</accession>
<feature type="domain" description="WxL" evidence="3">
    <location>
        <begin position="33"/>
        <end position="248"/>
    </location>
</feature>
<dbReference type="GeneID" id="98569614"/>